<organism evidence="3 4">
    <name type="scientific">Macrostomum lignano</name>
    <dbReference type="NCBI Taxonomy" id="282301"/>
    <lineage>
        <taxon>Eukaryota</taxon>
        <taxon>Metazoa</taxon>
        <taxon>Spiralia</taxon>
        <taxon>Lophotrochozoa</taxon>
        <taxon>Platyhelminthes</taxon>
        <taxon>Rhabditophora</taxon>
        <taxon>Macrostomorpha</taxon>
        <taxon>Macrostomida</taxon>
        <taxon>Macrostomidae</taxon>
        <taxon>Macrostomum</taxon>
    </lineage>
</organism>
<dbReference type="EMBL" id="NIVC01002041">
    <property type="protein sequence ID" value="PAA61353.1"/>
    <property type="molecule type" value="Genomic_DNA"/>
</dbReference>
<name>A0A267EIK4_9PLAT</name>
<evidence type="ECO:0000313" key="3">
    <source>
        <dbReference type="EMBL" id="PAA61353.1"/>
    </source>
</evidence>
<feature type="compositionally biased region" description="Low complexity" evidence="2">
    <location>
        <begin position="147"/>
        <end position="157"/>
    </location>
</feature>
<dbReference type="PANTHER" id="PTHR22605:SF16">
    <property type="entry name" value="E3 UBIQUITIN-PROTEIN LIGASE RNF213"/>
    <property type="match status" value="1"/>
</dbReference>
<feature type="compositionally biased region" description="Polar residues" evidence="2">
    <location>
        <begin position="110"/>
        <end position="142"/>
    </location>
</feature>
<dbReference type="STRING" id="282301.A0A267EIK4"/>
<evidence type="ECO:0000313" key="4">
    <source>
        <dbReference type="Proteomes" id="UP000215902"/>
    </source>
</evidence>
<keyword evidence="1" id="KW-0175">Coiled coil</keyword>
<feature type="coiled-coil region" evidence="1">
    <location>
        <begin position="812"/>
        <end position="839"/>
    </location>
</feature>
<dbReference type="Proteomes" id="UP000215902">
    <property type="component" value="Unassembled WGS sequence"/>
</dbReference>
<sequence length="2275" mass="258932">MSFNSGGGCEHPFKKLRKKCLSAGCQELIALGDPRCTACSTEDPFDYSCGICGDAAMCDHSNEKCQKTCKNCKTPAKSLGSKFCSECGKQRTFEIACSCQIGGESSSVISAAAPTGTQSRDATPTNISAPQSTVTTEVGQTESKPEAQQGAPATAQTGADLPIDVSNLSFSLVNPSLTKKPPPDRIDNSTQEKSLPYAPEPGQPTKFEIEIQPRISQDLTTNQPANQRKSNRKKKRAPLPQPAEKTKEATGIPTADSSKKASNFYDPASEEVNNHSSLLPSVKDSGPVNRGTKAIDTDEVKPDEVPEKNPRPTDYLKLVKKEYPNEPLLEVILNCYLDNGSFEFDPGTDRVLIVFKKHELGNDNPAKSPFVFKQECLIDQNHQNTGLSYWRSSFLLPKKLLKDGLEYRYAVEKSSTSTCQEEAGIRLMKHDGTQQHLLQLDALVTSPTPSKTPSRSMDDEYKLQLRLLVDSALDELKRLPPKTVLKAAQARLNDPKLRRKDFQQERMKQEEMERLLSGLCESPDDFGFSTDENRSWEKWLRNIDLFIFLVFNGAITGSANLASGIQQNNLKILLKLILPPIDWKRQTEIARETIADFEEALKIVGEGDVNLLEYLYVAPAYHILLLNVKPWGSDGIDEVYSQIPSITDRNWWGLHRLTDNFCHQIKRLRYNLVWLDSFLSKYGRVDPLLGRLCAALTRDDALPELLKLRHLSLEVKLAVAACILQSKIPMHQAGHLEQIIAILDELSGNTLLVTSPRAYLFIGFELANAVLRMPLRSVRMEALAVGLSFKSVRFVLMRYLTASQRDGQKGREMLSENEKQRAKDELEKLLQALVDYHCELLKRNAVTVTMLLEQFNALLILPLDYQDVKLHKGILSILSSGLQLLLDQIYTEALLELFSERSVEIFSTLSANVTKSAIELLFSRLESMEQGRYFFEQLSTTWKGLRRIFREDHPHFSIACQALSNAVISLRSNRIGRFQGTHKADPNLTLVLEWPLAAMVIADMKRGSKQFQKLSEEALAIMKTCSSTGSNLVERIAAGPGFVRYGEVELLSRQQTGLEFLGNVFDKKINIKKLLPQVEERKRRFDSTVSVMENLLNLIVEKVDMRLVNLDNFRHLLDKENLNGTKFDELVDMDLPQYYLQLKHFQPLVGFEPTILALVNRFDNLMRSRTFDYSVQEKIKLKAKEDGTDMGEKLDVRSLVLCLAAAVDHWDEKVLSLLSDEATLETARNFFGIIAQNDDESEIRAEIDCFNPQPAEQEWRDFLQRFLFARKMSRNSQVAAAIIRVMEKFQLNHNIESLKRAVRVGEASVAVPLRTVELTEMSQFDYLDKASKESRFLPLMDAIECSYELCMWLRSNVPSVKEAKTFFDLAMVYLGDSGDLEQKKIETFYTVVAELGNIVYGLGGSARREKSINEFLQDCREIFQKLNLKPSLIKDLKETSQRLDWIKTIKENQGSVEKSTLKSIETILQCGSIEIGCYVTNEENFQLRIDSTDAGVQQVPVFKLEDVKDLQSKLMLIAGQTYENQALLDRFVRLTTSMFRLVDVYGEFKQQCCILCEHMFMRFNLFTRADANAIIELRLSNQKRTLSYRYIDVTRGLTDFSHTFSDCLEEWKEEVAQARRLHYNLNFFSLKQILILQRELAHLFRATGTVSQSVLNLLGYVCPDCSEDDVRRAIQETKQSDKKEKKQPAPKSNPPARQKDTNESNGPVDTAFKQIWNEYLNTTSSDLSNFEKVAQFLNSIGNYRRVGKTISGEFKSKFYGNKIFAVSLEPSEQLLVLLELFYLAYQCLPQYEQVLICSKETSEEEINVFLHRAILSQSPDHLFVIMSADQLTYDLSVFAEQKLSLLLNSVDGRIQSYFFALFPLQSQKQYPFCNALSPFQKDLTTKPSQKKIINWVAQFMRREAGPAHSSFLWITSDRSGMGKSHQCNEIANFRPRHEAHVFSCSDSHLDVDKLYDFFAKADNKDRRPRTFHLDIAREVQTGFENVFTQLAMFGAITDSSGRIWRRRREDLYLLEHSRNYLFKTEFFVLRYLPSITCVSPSDALRQLEAGEMASDWQPLLSDSHLQTAVCKRPAVYLASLGNRNAAHCDLEAQIPSIEIVRLLLENCGIDNPSWLELNNFARFFNGQLVDFERSPFCEPLAEQDLPGFRRFVLSCLLLMSKDFSSRSLNIADESKAAQPNAENDRPLIENFEVRRRWEHTSHPYLLFNQDGTTFTFVGFTVSQQGHLLDSASNDVVQEDIMSPQLYQSLIAQRVRLQERFEDLSRQNKIERMRMV</sequence>
<reference evidence="3 4" key="1">
    <citation type="submission" date="2017-06" db="EMBL/GenBank/DDBJ databases">
        <title>A platform for efficient transgenesis in Macrostomum lignano, a flatworm model organism for stem cell research.</title>
        <authorList>
            <person name="Berezikov E."/>
        </authorList>
    </citation>
    <scope>NUCLEOTIDE SEQUENCE [LARGE SCALE GENOMIC DNA]</scope>
    <source>
        <strain evidence="3">DV1</strain>
        <tissue evidence="3">Whole organism</tissue>
    </source>
</reference>
<feature type="region of interest" description="Disordered" evidence="2">
    <location>
        <begin position="1677"/>
        <end position="1707"/>
    </location>
</feature>
<dbReference type="GO" id="GO:0016887">
    <property type="term" value="F:ATP hydrolysis activity"/>
    <property type="evidence" value="ECO:0007669"/>
    <property type="project" value="InterPro"/>
</dbReference>
<evidence type="ECO:0000256" key="1">
    <source>
        <dbReference type="SAM" id="Coils"/>
    </source>
</evidence>
<proteinExistence type="predicted"/>
<evidence type="ECO:0000256" key="2">
    <source>
        <dbReference type="SAM" id="MobiDB-lite"/>
    </source>
</evidence>
<feature type="compositionally biased region" description="Basic and acidic residues" evidence="2">
    <location>
        <begin position="1677"/>
        <end position="1687"/>
    </location>
</feature>
<feature type="region of interest" description="Disordered" evidence="2">
    <location>
        <begin position="173"/>
        <end position="312"/>
    </location>
</feature>
<dbReference type="OrthoDB" id="2423195at2759"/>
<dbReference type="PANTHER" id="PTHR22605">
    <property type="entry name" value="RZ-TYPE DOMAIN-CONTAINING PROTEIN"/>
    <property type="match status" value="1"/>
</dbReference>
<feature type="compositionally biased region" description="Basic and acidic residues" evidence="2">
    <location>
        <begin position="293"/>
        <end position="311"/>
    </location>
</feature>
<protein>
    <submittedName>
        <fullName evidence="3">Uncharacterized protein</fullName>
    </submittedName>
</protein>
<feature type="region of interest" description="Disordered" evidence="2">
    <location>
        <begin position="110"/>
        <end position="157"/>
    </location>
</feature>
<accession>A0A267EIK4</accession>
<keyword evidence="4" id="KW-1185">Reference proteome</keyword>
<dbReference type="InterPro" id="IPR031248">
    <property type="entry name" value="RNF213"/>
</dbReference>
<gene>
    <name evidence="3" type="ORF">BOX15_Mlig025717g1</name>
</gene>
<comment type="caution">
    <text evidence="3">The sequence shown here is derived from an EMBL/GenBank/DDBJ whole genome shotgun (WGS) entry which is preliminary data.</text>
</comment>
<dbReference type="GO" id="GO:0004842">
    <property type="term" value="F:ubiquitin-protein transferase activity"/>
    <property type="evidence" value="ECO:0007669"/>
    <property type="project" value="InterPro"/>
</dbReference>
<feature type="compositionally biased region" description="Polar residues" evidence="2">
    <location>
        <begin position="214"/>
        <end position="228"/>
    </location>
</feature>